<dbReference type="AlphaFoldDB" id="G9QLK5"/>
<dbReference type="PATRIC" id="fig|665952.3.peg.1934"/>
<dbReference type="Pfam" id="PF00903">
    <property type="entry name" value="Glyoxalase"/>
    <property type="match status" value="2"/>
</dbReference>
<dbReference type="CDD" id="cd16359">
    <property type="entry name" value="VOC_BsCatE_like_C"/>
    <property type="match status" value="1"/>
</dbReference>
<dbReference type="InterPro" id="IPR018146">
    <property type="entry name" value="Glyoxalase_1_CS"/>
</dbReference>
<dbReference type="PROSITE" id="PS51819">
    <property type="entry name" value="VOC"/>
    <property type="match status" value="2"/>
</dbReference>
<dbReference type="Proteomes" id="UP000011747">
    <property type="component" value="Unassembled WGS sequence"/>
</dbReference>
<dbReference type="RefSeq" id="WP_003354256.1">
    <property type="nucleotide sequence ID" value="NZ_JH414754.1"/>
</dbReference>
<sequence length="283" mass="31719">MEFHRPPHTFVGQVDLKVANLERSLAFYQNVIGFQILEQSKKKAVLTADGKTPLVTIEQPENVIPKQPHRTGLYHFAILLPTRSDLAKVLLHFIQIRYPLQGGSDHLVSEALYLADPDGNGIEIYADRPSSTWNWNNGEVVMSTEPLDVENLLAEGRDGSWKGLPSDTVIGHIHLHVSELQKTEQFYHEGLGFDIVSRYGRQALFISTGGYHHHIGLNTWNGVGIPAPSENSVGLKKFSLVLPSDEARNQIIDRLRKINASVTEENDIYMTKDPSDNQIQLLV</sequence>
<dbReference type="CDD" id="cd07255">
    <property type="entry name" value="VOC_BsCatE_like_N"/>
    <property type="match status" value="1"/>
</dbReference>
<dbReference type="EMBL" id="ACWF01000101">
    <property type="protein sequence ID" value="EHL77964.1"/>
    <property type="molecule type" value="Genomic_DNA"/>
</dbReference>
<keyword evidence="1" id="KW-0479">Metal-binding</keyword>
<dbReference type="GO" id="GO:0004462">
    <property type="term" value="F:lactoylglutathione lyase activity"/>
    <property type="evidence" value="ECO:0007669"/>
    <property type="project" value="InterPro"/>
</dbReference>
<protein>
    <recommendedName>
        <fullName evidence="2">VOC domain-containing protein</fullName>
    </recommendedName>
</protein>
<dbReference type="SUPFAM" id="SSF54593">
    <property type="entry name" value="Glyoxalase/Bleomycin resistance protein/Dihydroxybiphenyl dioxygenase"/>
    <property type="match status" value="2"/>
</dbReference>
<dbReference type="InterPro" id="IPR004360">
    <property type="entry name" value="Glyas_Fos-R_dOase_dom"/>
</dbReference>
<feature type="domain" description="VOC" evidence="2">
    <location>
        <begin position="10"/>
        <end position="127"/>
    </location>
</feature>
<dbReference type="GO" id="GO:0046872">
    <property type="term" value="F:metal ion binding"/>
    <property type="evidence" value="ECO:0007669"/>
    <property type="project" value="UniProtKB-KW"/>
</dbReference>
<accession>G9QLK5</accession>
<keyword evidence="4" id="KW-1185">Reference proteome</keyword>
<dbReference type="PANTHER" id="PTHR43279">
    <property type="entry name" value="CATECHOL-2,3-DIOXYGENASE"/>
    <property type="match status" value="1"/>
</dbReference>
<gene>
    <name evidence="3" type="ORF">HMPREF1015_02660</name>
</gene>
<evidence type="ECO:0000259" key="2">
    <source>
        <dbReference type="PROSITE" id="PS51819"/>
    </source>
</evidence>
<evidence type="ECO:0000256" key="1">
    <source>
        <dbReference type="ARBA" id="ARBA00022723"/>
    </source>
</evidence>
<dbReference type="InterPro" id="IPR037523">
    <property type="entry name" value="VOC_core"/>
</dbReference>
<dbReference type="InterPro" id="IPR029068">
    <property type="entry name" value="Glyas_Bleomycin-R_OHBP_Dase"/>
</dbReference>
<dbReference type="Gene3D" id="3.10.180.10">
    <property type="entry name" value="2,3-Dihydroxybiphenyl 1,2-Dioxygenase, domain 1"/>
    <property type="match status" value="2"/>
</dbReference>
<evidence type="ECO:0000313" key="3">
    <source>
        <dbReference type="EMBL" id="EHL77964.1"/>
    </source>
</evidence>
<evidence type="ECO:0000313" key="4">
    <source>
        <dbReference type="Proteomes" id="UP000011747"/>
    </source>
</evidence>
<dbReference type="PANTHER" id="PTHR43279:SF1">
    <property type="entry name" value="CATECHOL-2,3-DIOXYGENASE"/>
    <property type="match status" value="1"/>
</dbReference>
<proteinExistence type="predicted"/>
<organism evidence="3 4">
    <name type="scientific">Bacillus smithii 7_3_47FAA</name>
    <dbReference type="NCBI Taxonomy" id="665952"/>
    <lineage>
        <taxon>Bacteria</taxon>
        <taxon>Bacillati</taxon>
        <taxon>Bacillota</taxon>
        <taxon>Bacilli</taxon>
        <taxon>Bacillales</taxon>
        <taxon>Bacillaceae</taxon>
        <taxon>Bacillus</taxon>
    </lineage>
</organism>
<feature type="domain" description="VOC" evidence="2">
    <location>
        <begin position="169"/>
        <end position="283"/>
    </location>
</feature>
<dbReference type="HOGENOM" id="CLU_059557_0_0_9"/>
<comment type="caution">
    <text evidence="3">The sequence shown here is derived from an EMBL/GenBank/DDBJ whole genome shotgun (WGS) entry which is preliminary data.</text>
</comment>
<dbReference type="PROSITE" id="PS00934">
    <property type="entry name" value="GLYOXALASE_I_1"/>
    <property type="match status" value="1"/>
</dbReference>
<name>G9QLK5_9BACI</name>
<reference evidence="3 4" key="1">
    <citation type="submission" date="2011-09" db="EMBL/GenBank/DDBJ databases">
        <title>The Genome Sequence of Bacillus smithii 7_3_47FAA.</title>
        <authorList>
            <consortium name="The Broad Institute Genome Sequencing Platform"/>
            <person name="Earl A."/>
            <person name="Ward D."/>
            <person name="Feldgarden M."/>
            <person name="Gevers D."/>
            <person name="Daigneault M."/>
            <person name="Strauss J."/>
            <person name="Allen-Vercoe E."/>
            <person name="Young S.K."/>
            <person name="Zeng Q."/>
            <person name="Gargeya S."/>
            <person name="Fitzgerald M."/>
            <person name="Haas B."/>
            <person name="Abouelleil A."/>
            <person name="Alvarado L."/>
            <person name="Arachchi H.M."/>
            <person name="Berlin A."/>
            <person name="Brown A."/>
            <person name="Chapman S.B."/>
            <person name="Chen Z."/>
            <person name="Dunbar C."/>
            <person name="Freedman E."/>
            <person name="Gearin G."/>
            <person name="Goldberg J."/>
            <person name="Griggs A."/>
            <person name="Gujja S."/>
            <person name="Heiman D."/>
            <person name="Howarth C."/>
            <person name="Larson L."/>
            <person name="Lui A."/>
            <person name="MacDonald P.J.P."/>
            <person name="Montmayeur A."/>
            <person name="Murphy C."/>
            <person name="Neiman D."/>
            <person name="Pearson M."/>
            <person name="Priest M."/>
            <person name="Roberts A."/>
            <person name="Saif S."/>
            <person name="Shea T."/>
            <person name="Shenoy N."/>
            <person name="Sisk P."/>
            <person name="Stolte C."/>
            <person name="Sykes S."/>
            <person name="Wortman J."/>
            <person name="Nusbaum C."/>
            <person name="Birren B."/>
        </authorList>
    </citation>
    <scope>NUCLEOTIDE SEQUENCE [LARGE SCALE GENOMIC DNA]</scope>
    <source>
        <strain evidence="3 4">7_3_47FAA</strain>
    </source>
</reference>